<dbReference type="EMBL" id="CCNB01000012">
    <property type="protein sequence ID" value="CDX36895.1"/>
    <property type="molecule type" value="Genomic_DNA"/>
</dbReference>
<dbReference type="Proteomes" id="UP000046373">
    <property type="component" value="Unassembled WGS sequence"/>
</dbReference>
<feature type="region of interest" description="Disordered" evidence="1">
    <location>
        <begin position="1"/>
        <end position="26"/>
    </location>
</feature>
<evidence type="ECO:0000313" key="3">
    <source>
        <dbReference type="Proteomes" id="UP000046373"/>
    </source>
</evidence>
<feature type="region of interest" description="Disordered" evidence="1">
    <location>
        <begin position="49"/>
        <end position="68"/>
    </location>
</feature>
<accession>A0A090EZK5</accession>
<reference evidence="2 3" key="1">
    <citation type="submission" date="2014-08" db="EMBL/GenBank/DDBJ databases">
        <authorList>
            <person name="Moulin Lionel"/>
        </authorList>
    </citation>
    <scope>NUCLEOTIDE SEQUENCE [LARGE SCALE GENOMIC DNA]</scope>
</reference>
<protein>
    <submittedName>
        <fullName evidence="2">Uncharacterized protein</fullName>
    </submittedName>
</protein>
<name>A0A090EZK5_MESPL</name>
<organism evidence="2 3">
    <name type="scientific">Mesorhizobium plurifarium</name>
    <dbReference type="NCBI Taxonomy" id="69974"/>
    <lineage>
        <taxon>Bacteria</taxon>
        <taxon>Pseudomonadati</taxon>
        <taxon>Pseudomonadota</taxon>
        <taxon>Alphaproteobacteria</taxon>
        <taxon>Hyphomicrobiales</taxon>
        <taxon>Phyllobacteriaceae</taxon>
        <taxon>Mesorhizobium</taxon>
    </lineage>
</organism>
<sequence>MRPAGWTSVDCGPAGKSDSLAIAPADNPKPPAYRLAHARLADLKSLPTKASRASIRVPVRRRKSSEMQ</sequence>
<evidence type="ECO:0000313" key="2">
    <source>
        <dbReference type="EMBL" id="CDX36895.1"/>
    </source>
</evidence>
<evidence type="ECO:0000256" key="1">
    <source>
        <dbReference type="SAM" id="MobiDB-lite"/>
    </source>
</evidence>
<proteinExistence type="predicted"/>
<feature type="compositionally biased region" description="Basic residues" evidence="1">
    <location>
        <begin position="58"/>
        <end position="68"/>
    </location>
</feature>
<gene>
    <name evidence="2" type="ORF">MPLDJ20_20729</name>
</gene>
<dbReference type="AlphaFoldDB" id="A0A090EZK5"/>